<dbReference type="Proteomes" id="UP001253851">
    <property type="component" value="Unassembled WGS sequence"/>
</dbReference>
<keyword evidence="1" id="KW-0813">Transport</keyword>
<keyword evidence="3" id="KW-0067">ATP-binding</keyword>
<gene>
    <name evidence="5" type="ORF">P7I34_18540</name>
</gene>
<accession>A0ABD5FQL9</accession>
<evidence type="ECO:0000313" key="5">
    <source>
        <dbReference type="EMBL" id="MDT2984615.1"/>
    </source>
</evidence>
<evidence type="ECO:0000313" key="6">
    <source>
        <dbReference type="Proteomes" id="UP001253851"/>
    </source>
</evidence>
<proteinExistence type="predicted"/>
<comment type="caution">
    <text evidence="5">The sequence shown here is derived from an EMBL/GenBank/DDBJ whole genome shotgun (WGS) entry which is preliminary data.</text>
</comment>
<evidence type="ECO:0000256" key="1">
    <source>
        <dbReference type="ARBA" id="ARBA00022448"/>
    </source>
</evidence>
<dbReference type="RefSeq" id="WP_311957857.1">
    <property type="nucleotide sequence ID" value="NZ_JARQDZ010000077.1"/>
</dbReference>
<dbReference type="GO" id="GO:0005524">
    <property type="term" value="F:ATP binding"/>
    <property type="evidence" value="ECO:0007669"/>
    <property type="project" value="UniProtKB-KW"/>
</dbReference>
<feature type="non-terminal residue" evidence="5">
    <location>
        <position position="1"/>
    </location>
</feature>
<evidence type="ECO:0000259" key="4">
    <source>
        <dbReference type="Pfam" id="PF13732"/>
    </source>
</evidence>
<keyword evidence="2" id="KW-0547">Nucleotide-binding</keyword>
<reference evidence="5 6" key="1">
    <citation type="submission" date="2023-03" db="EMBL/GenBank/DDBJ databases">
        <authorList>
            <person name="Shen W."/>
            <person name="Cai J."/>
        </authorList>
    </citation>
    <scope>NUCLEOTIDE SEQUENCE [LARGE SCALE GENOMIC DNA]</scope>
    <source>
        <strain evidence="5 6">B516</strain>
    </source>
</reference>
<protein>
    <submittedName>
        <fullName evidence="5">ABC transporter</fullName>
    </submittedName>
</protein>
<feature type="domain" description="Daunorubicin resistance ATP-binding protein DrrA1/2-like C-terminal" evidence="4">
    <location>
        <begin position="2"/>
        <end position="42"/>
    </location>
</feature>
<evidence type="ECO:0000256" key="2">
    <source>
        <dbReference type="ARBA" id="ARBA00022741"/>
    </source>
</evidence>
<organism evidence="5 6">
    <name type="scientific">Enterococcus casseliflavus</name>
    <name type="common">Enterococcus flavescens</name>
    <dbReference type="NCBI Taxonomy" id="37734"/>
    <lineage>
        <taxon>Bacteria</taxon>
        <taxon>Bacillati</taxon>
        <taxon>Bacillota</taxon>
        <taxon>Bacilli</taxon>
        <taxon>Lactobacillales</taxon>
        <taxon>Enterococcaceae</taxon>
        <taxon>Enterococcus</taxon>
    </lineage>
</organism>
<dbReference type="EMBL" id="JARQDZ010000077">
    <property type="protein sequence ID" value="MDT2984615.1"/>
    <property type="molecule type" value="Genomic_DNA"/>
</dbReference>
<name>A0ABD5FQL9_ENTCA</name>
<dbReference type="InterPro" id="IPR025302">
    <property type="entry name" value="DrrA1/2-like_C"/>
</dbReference>
<dbReference type="AlphaFoldDB" id="A0ABD5FQL9"/>
<sequence>DGKATFSADNEAMNTILTEATKLGVTKIESVPPTLEDLFMRHYEG</sequence>
<dbReference type="Pfam" id="PF13732">
    <property type="entry name" value="DrrA1-3_C"/>
    <property type="match status" value="1"/>
</dbReference>
<evidence type="ECO:0000256" key="3">
    <source>
        <dbReference type="ARBA" id="ARBA00022840"/>
    </source>
</evidence>